<evidence type="ECO:0000256" key="2">
    <source>
        <dbReference type="ARBA" id="ARBA00022741"/>
    </source>
</evidence>
<evidence type="ECO:0000256" key="3">
    <source>
        <dbReference type="ARBA" id="ARBA00022840"/>
    </source>
</evidence>
<keyword evidence="1" id="KW-0677">Repeat</keyword>
<dbReference type="PANTHER" id="PTHR19211">
    <property type="entry name" value="ATP-BINDING TRANSPORT PROTEIN-RELATED"/>
    <property type="match status" value="1"/>
</dbReference>
<evidence type="ECO:0000259" key="4">
    <source>
        <dbReference type="PROSITE" id="PS50893"/>
    </source>
</evidence>
<dbReference type="InterPro" id="IPR027417">
    <property type="entry name" value="P-loop_NTPase"/>
</dbReference>
<keyword evidence="2" id="KW-0547">Nucleotide-binding</keyword>
<dbReference type="InterPro" id="IPR003593">
    <property type="entry name" value="AAA+_ATPase"/>
</dbReference>
<keyword evidence="3 5" id="KW-0067">ATP-binding</keyword>
<feature type="domain" description="ABC transporter" evidence="4">
    <location>
        <begin position="3"/>
        <end position="209"/>
    </location>
</feature>
<dbReference type="CDD" id="cd03221">
    <property type="entry name" value="ABCF_EF-3"/>
    <property type="match status" value="1"/>
</dbReference>
<dbReference type="Gene3D" id="3.40.50.300">
    <property type="entry name" value="P-loop containing nucleotide triphosphate hydrolases"/>
    <property type="match status" value="1"/>
</dbReference>
<dbReference type="EMBL" id="AJWY01006414">
    <property type="protein sequence ID" value="EKC66928.1"/>
    <property type="molecule type" value="Genomic_DNA"/>
</dbReference>
<dbReference type="AlphaFoldDB" id="K1TB70"/>
<comment type="caution">
    <text evidence="5">The sequence shown here is derived from an EMBL/GenBank/DDBJ whole genome shotgun (WGS) entry which is preliminary data.</text>
</comment>
<accession>K1TB70</accession>
<dbReference type="PROSITE" id="PS50893">
    <property type="entry name" value="ABC_TRANSPORTER_2"/>
    <property type="match status" value="1"/>
</dbReference>
<dbReference type="SUPFAM" id="SSF52540">
    <property type="entry name" value="P-loop containing nucleoside triphosphate hydrolases"/>
    <property type="match status" value="1"/>
</dbReference>
<protein>
    <submittedName>
        <fullName evidence="5">ABC transporter ATP-binding protein</fullName>
    </submittedName>
</protein>
<dbReference type="GO" id="GO:0016887">
    <property type="term" value="F:ATP hydrolysis activity"/>
    <property type="evidence" value="ECO:0007669"/>
    <property type="project" value="InterPro"/>
</dbReference>
<organism evidence="5">
    <name type="scientific">human gut metagenome</name>
    <dbReference type="NCBI Taxonomy" id="408170"/>
    <lineage>
        <taxon>unclassified sequences</taxon>
        <taxon>metagenomes</taxon>
        <taxon>organismal metagenomes</taxon>
    </lineage>
</organism>
<dbReference type="GO" id="GO:0005524">
    <property type="term" value="F:ATP binding"/>
    <property type="evidence" value="ECO:0007669"/>
    <property type="project" value="UniProtKB-KW"/>
</dbReference>
<reference evidence="5" key="1">
    <citation type="journal article" date="2013" name="Environ. Microbiol.">
        <title>Microbiota from the distal guts of lean and obese adolescents exhibit partial functional redundancy besides clear differences in community structure.</title>
        <authorList>
            <person name="Ferrer M."/>
            <person name="Ruiz A."/>
            <person name="Lanza F."/>
            <person name="Haange S.B."/>
            <person name="Oberbach A."/>
            <person name="Till H."/>
            <person name="Bargiela R."/>
            <person name="Campoy C."/>
            <person name="Segura M.T."/>
            <person name="Richter M."/>
            <person name="von Bergen M."/>
            <person name="Seifert J."/>
            <person name="Suarez A."/>
        </authorList>
    </citation>
    <scope>NUCLEOTIDE SEQUENCE</scope>
</reference>
<dbReference type="Pfam" id="PF00005">
    <property type="entry name" value="ABC_tran"/>
    <property type="match status" value="1"/>
</dbReference>
<feature type="non-terminal residue" evidence="5">
    <location>
        <position position="209"/>
    </location>
</feature>
<name>K1TB70_9ZZZZ</name>
<sequence>MSFIIKDLSYIHTDKEILFSHLHLSINSGDKIALTGNNGCGKSTLMRILAGDLSPSSGTVLRPEHLYYVPQHFGQYDRQTIAQALGISHKLSALHAILSGDATEKHFNTLNDDWNVEERAQASLDSWGLDGITLSRPMEGLSGGEKTRIFLAGMELHNPTAILLDEPTNYLDADGRERLYNLIRRTSATVLVISHDRTLLNQLPAICEL</sequence>
<dbReference type="InterPro" id="IPR003439">
    <property type="entry name" value="ABC_transporter-like_ATP-bd"/>
</dbReference>
<evidence type="ECO:0000256" key="1">
    <source>
        <dbReference type="ARBA" id="ARBA00022737"/>
    </source>
</evidence>
<evidence type="ECO:0000313" key="5">
    <source>
        <dbReference type="EMBL" id="EKC66928.1"/>
    </source>
</evidence>
<proteinExistence type="predicted"/>
<dbReference type="SMART" id="SM00382">
    <property type="entry name" value="AAA"/>
    <property type="match status" value="1"/>
</dbReference>
<dbReference type="InterPro" id="IPR050611">
    <property type="entry name" value="ABCF"/>
</dbReference>
<gene>
    <name evidence="5" type="ORF">LEA_09563</name>
</gene>
<dbReference type="PANTHER" id="PTHR19211:SF14">
    <property type="entry name" value="ATP-BINDING CASSETTE SUB-FAMILY F MEMBER 1"/>
    <property type="match status" value="1"/>
</dbReference>